<evidence type="ECO:0000313" key="2">
    <source>
        <dbReference type="Proteomes" id="UP000515158"/>
    </source>
</evidence>
<protein>
    <submittedName>
        <fullName evidence="3">Uncharacterized protein LOC117648467</fullName>
    </submittedName>
</protein>
<proteinExistence type="predicted"/>
<organism evidence="3">
    <name type="scientific">Thrips palmi</name>
    <name type="common">Melon thrips</name>
    <dbReference type="NCBI Taxonomy" id="161013"/>
    <lineage>
        <taxon>Eukaryota</taxon>
        <taxon>Metazoa</taxon>
        <taxon>Ecdysozoa</taxon>
        <taxon>Arthropoda</taxon>
        <taxon>Hexapoda</taxon>
        <taxon>Insecta</taxon>
        <taxon>Pterygota</taxon>
        <taxon>Neoptera</taxon>
        <taxon>Paraneoptera</taxon>
        <taxon>Thysanoptera</taxon>
        <taxon>Terebrantia</taxon>
        <taxon>Thripoidea</taxon>
        <taxon>Thripidae</taxon>
        <taxon>Thrips</taxon>
    </lineage>
</organism>
<keyword evidence="2" id="KW-1185">Reference proteome</keyword>
<reference evidence="3" key="1">
    <citation type="submission" date="2025-08" db="UniProtKB">
        <authorList>
            <consortium name="RefSeq"/>
        </authorList>
    </citation>
    <scope>IDENTIFICATION</scope>
    <source>
        <tissue evidence="3">Total insect</tissue>
    </source>
</reference>
<dbReference type="AlphaFoldDB" id="A0A6P8Z300"/>
<dbReference type="Proteomes" id="UP000515158">
    <property type="component" value="Unplaced"/>
</dbReference>
<dbReference type="KEGG" id="tpal:117648467"/>
<name>A0A6P8Z300_THRPL</name>
<feature type="signal peptide" evidence="1">
    <location>
        <begin position="1"/>
        <end position="19"/>
    </location>
</feature>
<dbReference type="RefSeq" id="XP_034246863.1">
    <property type="nucleotide sequence ID" value="XM_034390972.1"/>
</dbReference>
<gene>
    <name evidence="3" type="primary">LOC117648467</name>
</gene>
<sequence length="225" mass="24940">MKVYSVAVLVVATAAVCCASPIVQPAPVYGPPGAFQRFQLARAMSAAPAAFHSADYHTVLSPPPPPAAPAPAWVMRQGQFYQPAPAPQFYRQQPLRQAQNDEQQRFRTEQFRTEPQQFRTEQQGVWRYTAPARAAPIREDQAPHQGLGATDSVTMPEPAPYDPLLVTGPAAAHFVRVLSDNEPHYFPAFPHTRLVLQNQQKRLDNGLNANRLGSIRPGSDFYRTD</sequence>
<feature type="chain" id="PRO_5027937084" evidence="1">
    <location>
        <begin position="20"/>
        <end position="225"/>
    </location>
</feature>
<dbReference type="GeneID" id="117648467"/>
<dbReference type="OrthoDB" id="6628982at2759"/>
<evidence type="ECO:0000313" key="3">
    <source>
        <dbReference type="RefSeq" id="XP_034246863.1"/>
    </source>
</evidence>
<accession>A0A6P8Z300</accession>
<evidence type="ECO:0000256" key="1">
    <source>
        <dbReference type="SAM" id="SignalP"/>
    </source>
</evidence>
<keyword evidence="1" id="KW-0732">Signal</keyword>
<dbReference type="InParanoid" id="A0A6P8Z300"/>